<gene>
    <name evidence="2" type="ORF">BS297_13540</name>
</gene>
<proteinExistence type="predicted"/>
<feature type="region of interest" description="Disordered" evidence="1">
    <location>
        <begin position="1"/>
        <end position="21"/>
    </location>
</feature>
<sequence>MTYELDPQTPDEFDGDITSTLDSGLAGTAGYHGRSNGIPPRVGDLSDLTEDDKRLYDEFLATLR</sequence>
<evidence type="ECO:0000256" key="1">
    <source>
        <dbReference type="SAM" id="MobiDB-lite"/>
    </source>
</evidence>
<evidence type="ECO:0000313" key="3">
    <source>
        <dbReference type="Proteomes" id="UP000325576"/>
    </source>
</evidence>
<accession>A0A5N5E338</accession>
<evidence type="ECO:0000313" key="2">
    <source>
        <dbReference type="EMBL" id="KAB2584838.1"/>
    </source>
</evidence>
<organism evidence="2 3">
    <name type="scientific">Rhodococcus erythropolis</name>
    <name type="common">Arthrobacter picolinophilus</name>
    <dbReference type="NCBI Taxonomy" id="1833"/>
    <lineage>
        <taxon>Bacteria</taxon>
        <taxon>Bacillati</taxon>
        <taxon>Actinomycetota</taxon>
        <taxon>Actinomycetes</taxon>
        <taxon>Mycobacteriales</taxon>
        <taxon>Nocardiaceae</taxon>
        <taxon>Rhodococcus</taxon>
        <taxon>Rhodococcus erythropolis group</taxon>
    </lineage>
</organism>
<dbReference type="AlphaFoldDB" id="A0A5N5E338"/>
<name>A0A5N5E338_RHOER</name>
<protein>
    <submittedName>
        <fullName evidence="2">Uncharacterized protein</fullName>
    </submittedName>
</protein>
<dbReference type="RefSeq" id="WP_151531395.1">
    <property type="nucleotide sequence ID" value="NZ_JBNQFS010000001.1"/>
</dbReference>
<dbReference type="Proteomes" id="UP000325576">
    <property type="component" value="Unassembled WGS sequence"/>
</dbReference>
<reference evidence="2 3" key="1">
    <citation type="journal article" date="2017" name="Poromechanics V (2013)">
        <title>Genomic Characterization of the Arsenic-Tolerant Actinobacterium, &lt;i&gt;Rhodococcus erythropolis&lt;/i&gt; S43.</title>
        <authorList>
            <person name="Retamal-Morales G."/>
            <person name="Mehnert M."/>
            <person name="Schwabe R."/>
            <person name="Tischler D."/>
            <person name="Schloemann M."/>
            <person name="Levican G.J."/>
        </authorList>
    </citation>
    <scope>NUCLEOTIDE SEQUENCE [LARGE SCALE GENOMIC DNA]</scope>
    <source>
        <strain evidence="2 3">S43</strain>
    </source>
</reference>
<dbReference type="EMBL" id="MRBO01000398">
    <property type="protein sequence ID" value="KAB2584838.1"/>
    <property type="molecule type" value="Genomic_DNA"/>
</dbReference>
<comment type="caution">
    <text evidence="2">The sequence shown here is derived from an EMBL/GenBank/DDBJ whole genome shotgun (WGS) entry which is preliminary data.</text>
</comment>